<keyword evidence="4" id="KW-1185">Reference proteome</keyword>
<feature type="chain" id="PRO_5042988660" evidence="2">
    <location>
        <begin position="20"/>
        <end position="117"/>
    </location>
</feature>
<evidence type="ECO:0000256" key="1">
    <source>
        <dbReference type="ARBA" id="ARBA00022729"/>
    </source>
</evidence>
<dbReference type="EMBL" id="CP144698">
    <property type="protein sequence ID" value="WVZ16624.1"/>
    <property type="molecule type" value="Genomic_DNA"/>
</dbReference>
<reference evidence="3 4" key="1">
    <citation type="journal article" date="2023" name="Life. Sci Alliance">
        <title>Evolutionary insights into 3D genome organization and epigenetic landscape of Vigna mungo.</title>
        <authorList>
            <person name="Junaid A."/>
            <person name="Singh B."/>
            <person name="Bhatia S."/>
        </authorList>
    </citation>
    <scope>NUCLEOTIDE SEQUENCE [LARGE SCALE GENOMIC DNA]</scope>
    <source>
        <strain evidence="3">Urdbean</strain>
    </source>
</reference>
<dbReference type="Pfam" id="PF24068">
    <property type="entry name" value="TPD1_C"/>
    <property type="match status" value="1"/>
</dbReference>
<dbReference type="AlphaFoldDB" id="A0AAQ3S5N4"/>
<dbReference type="InterPro" id="IPR040361">
    <property type="entry name" value="TPD1"/>
</dbReference>
<organism evidence="3 4">
    <name type="scientific">Vigna mungo</name>
    <name type="common">Black gram</name>
    <name type="synonym">Phaseolus mungo</name>
    <dbReference type="NCBI Taxonomy" id="3915"/>
    <lineage>
        <taxon>Eukaryota</taxon>
        <taxon>Viridiplantae</taxon>
        <taxon>Streptophyta</taxon>
        <taxon>Embryophyta</taxon>
        <taxon>Tracheophyta</taxon>
        <taxon>Spermatophyta</taxon>
        <taxon>Magnoliopsida</taxon>
        <taxon>eudicotyledons</taxon>
        <taxon>Gunneridae</taxon>
        <taxon>Pentapetalae</taxon>
        <taxon>rosids</taxon>
        <taxon>fabids</taxon>
        <taxon>Fabales</taxon>
        <taxon>Fabaceae</taxon>
        <taxon>Papilionoideae</taxon>
        <taxon>50 kb inversion clade</taxon>
        <taxon>NPAAA clade</taxon>
        <taxon>indigoferoid/millettioid clade</taxon>
        <taxon>Phaseoleae</taxon>
        <taxon>Vigna</taxon>
    </lineage>
</organism>
<evidence type="ECO:0000313" key="4">
    <source>
        <dbReference type="Proteomes" id="UP001374535"/>
    </source>
</evidence>
<dbReference type="PANTHER" id="PTHR33184:SF80">
    <property type="entry name" value="BETA-1,3-N-ACETYLGLUCOSAMINYLTRANSFERASE FAMILY PROTEIN"/>
    <property type="match status" value="1"/>
</dbReference>
<sequence length="117" mass="12756">MEKIFVAILLLVLVSQGYSQCSLGDIVITQSATGRKVQGKTEWAVTITNQCACVQKDVKLNCNGFQTVEPVEASRLRVFVDVCLVSDGQPLFNGGTVFSYAWDTQFNFIPISSVVAC</sequence>
<protein>
    <submittedName>
        <fullName evidence="3">Uncharacterized protein</fullName>
    </submittedName>
</protein>
<feature type="signal peptide" evidence="2">
    <location>
        <begin position="1"/>
        <end position="19"/>
    </location>
</feature>
<gene>
    <name evidence="3" type="ORF">V8G54_009606</name>
</gene>
<evidence type="ECO:0000256" key="2">
    <source>
        <dbReference type="SAM" id="SignalP"/>
    </source>
</evidence>
<keyword evidence="1 2" id="KW-0732">Signal</keyword>
<proteinExistence type="predicted"/>
<accession>A0AAQ3S5N4</accession>
<dbReference type="GO" id="GO:0001709">
    <property type="term" value="P:cell fate determination"/>
    <property type="evidence" value="ECO:0007669"/>
    <property type="project" value="TreeGrafter"/>
</dbReference>
<name>A0AAQ3S5N4_VIGMU</name>
<dbReference type="Proteomes" id="UP001374535">
    <property type="component" value="Chromosome 3"/>
</dbReference>
<dbReference type="PANTHER" id="PTHR33184">
    <property type="entry name" value="PROTEIN TAPETUM DETERMINANT 1-LIKE-RELATED"/>
    <property type="match status" value="1"/>
</dbReference>
<evidence type="ECO:0000313" key="3">
    <source>
        <dbReference type="EMBL" id="WVZ16624.1"/>
    </source>
</evidence>